<dbReference type="InterPro" id="IPR039537">
    <property type="entry name" value="Retrotran_Ty1/copia-like"/>
</dbReference>
<dbReference type="PROSITE" id="PS50994">
    <property type="entry name" value="INTEGRASE"/>
    <property type="match status" value="1"/>
</dbReference>
<gene>
    <name evidence="3" type="ORF">LIER_32126</name>
</gene>
<dbReference type="PANTHER" id="PTHR42648:SF31">
    <property type="entry name" value="RNA-DIRECTED DNA POLYMERASE"/>
    <property type="match status" value="1"/>
</dbReference>
<accession>A0AAV3RUS4</accession>
<evidence type="ECO:0000313" key="4">
    <source>
        <dbReference type="Proteomes" id="UP001454036"/>
    </source>
</evidence>
<dbReference type="InterPro" id="IPR012337">
    <property type="entry name" value="RNaseH-like_sf"/>
</dbReference>
<keyword evidence="1" id="KW-0378">Hydrolase</keyword>
<keyword evidence="4" id="KW-1185">Reference proteome</keyword>
<dbReference type="SUPFAM" id="SSF53098">
    <property type="entry name" value="Ribonuclease H-like"/>
    <property type="match status" value="1"/>
</dbReference>
<dbReference type="GO" id="GO:0003676">
    <property type="term" value="F:nucleic acid binding"/>
    <property type="evidence" value="ECO:0007669"/>
    <property type="project" value="InterPro"/>
</dbReference>
<keyword evidence="1" id="KW-0645">Protease</keyword>
<dbReference type="GO" id="GO:0008233">
    <property type="term" value="F:peptidase activity"/>
    <property type="evidence" value="ECO:0007669"/>
    <property type="project" value="UniProtKB-KW"/>
</dbReference>
<dbReference type="Pfam" id="PF22936">
    <property type="entry name" value="Pol_BBD"/>
    <property type="match status" value="1"/>
</dbReference>
<dbReference type="InterPro" id="IPR054722">
    <property type="entry name" value="PolX-like_BBD"/>
</dbReference>
<feature type="domain" description="Integrase catalytic" evidence="2">
    <location>
        <begin position="241"/>
        <end position="344"/>
    </location>
</feature>
<dbReference type="InterPro" id="IPR036397">
    <property type="entry name" value="RNaseH_sf"/>
</dbReference>
<protein>
    <recommendedName>
        <fullName evidence="2">Integrase catalytic domain-containing protein</fullName>
    </recommendedName>
</protein>
<dbReference type="Proteomes" id="UP001454036">
    <property type="component" value="Unassembled WGS sequence"/>
</dbReference>
<evidence type="ECO:0000313" key="3">
    <source>
        <dbReference type="EMBL" id="GAA0184838.1"/>
    </source>
</evidence>
<proteinExistence type="predicted"/>
<sequence length="344" mass="39597">MREFSPGNNAANSSELINFAQCEEFATMSVIDSSKTSCVTWIIDTSAFNHMCCNKELFLSSNLPMVTFIVLPNDDCRMVKQQGKVQISDNLAVNSCLYVPSLKFNLFSIHKCIKDTQLYFVFTDSFYVLQDQQSRDIVGIATQKKGLYVLDADSFKNITIKDFIDRSKHTSNRLCSLSNVVLSPSVKHFDLWHARLRHSSYEVLKHYDVLKDYMNVVNKTVCEICPLSKHQRLSFPMSSIKSVYPFELIHADVWGPYRTPTYLGNHYFLTLVDDYTRTIWTFMLKDKIGVPSTIKKFLSMIRTKFFAHVKIFRSNNGTEFLNKEYSELFNGLGIIHQTSCAYTP</sequence>
<dbReference type="Gene3D" id="3.30.420.10">
    <property type="entry name" value="Ribonuclease H-like superfamily/Ribonuclease H"/>
    <property type="match status" value="1"/>
</dbReference>
<dbReference type="GO" id="GO:0015074">
    <property type="term" value="P:DNA integration"/>
    <property type="evidence" value="ECO:0007669"/>
    <property type="project" value="InterPro"/>
</dbReference>
<dbReference type="InterPro" id="IPR001584">
    <property type="entry name" value="Integrase_cat-core"/>
</dbReference>
<name>A0AAV3RUS4_LITER</name>
<dbReference type="PANTHER" id="PTHR42648">
    <property type="entry name" value="TRANSPOSASE, PUTATIVE-RELATED"/>
    <property type="match status" value="1"/>
</dbReference>
<dbReference type="GO" id="GO:0006508">
    <property type="term" value="P:proteolysis"/>
    <property type="evidence" value="ECO:0007669"/>
    <property type="project" value="UniProtKB-KW"/>
</dbReference>
<dbReference type="Pfam" id="PF00665">
    <property type="entry name" value="rve"/>
    <property type="match status" value="1"/>
</dbReference>
<reference evidence="3 4" key="1">
    <citation type="submission" date="2024-01" db="EMBL/GenBank/DDBJ databases">
        <title>The complete chloroplast genome sequence of Lithospermum erythrorhizon: insights into the phylogenetic relationship among Boraginaceae species and the maternal lineages of purple gromwells.</title>
        <authorList>
            <person name="Okada T."/>
            <person name="Watanabe K."/>
        </authorList>
    </citation>
    <scope>NUCLEOTIDE SEQUENCE [LARGE SCALE GENOMIC DNA]</scope>
</reference>
<evidence type="ECO:0000259" key="2">
    <source>
        <dbReference type="PROSITE" id="PS50994"/>
    </source>
</evidence>
<comment type="caution">
    <text evidence="3">The sequence shown here is derived from an EMBL/GenBank/DDBJ whole genome shotgun (WGS) entry which is preliminary data.</text>
</comment>
<organism evidence="3 4">
    <name type="scientific">Lithospermum erythrorhizon</name>
    <name type="common">Purple gromwell</name>
    <name type="synonym">Lithospermum officinale var. erythrorhizon</name>
    <dbReference type="NCBI Taxonomy" id="34254"/>
    <lineage>
        <taxon>Eukaryota</taxon>
        <taxon>Viridiplantae</taxon>
        <taxon>Streptophyta</taxon>
        <taxon>Embryophyta</taxon>
        <taxon>Tracheophyta</taxon>
        <taxon>Spermatophyta</taxon>
        <taxon>Magnoliopsida</taxon>
        <taxon>eudicotyledons</taxon>
        <taxon>Gunneridae</taxon>
        <taxon>Pentapetalae</taxon>
        <taxon>asterids</taxon>
        <taxon>lamiids</taxon>
        <taxon>Boraginales</taxon>
        <taxon>Boraginaceae</taxon>
        <taxon>Boraginoideae</taxon>
        <taxon>Lithospermeae</taxon>
        <taxon>Lithospermum</taxon>
    </lineage>
</organism>
<evidence type="ECO:0000256" key="1">
    <source>
        <dbReference type="ARBA" id="ARBA00022670"/>
    </source>
</evidence>
<dbReference type="EMBL" id="BAABME010012210">
    <property type="protein sequence ID" value="GAA0184838.1"/>
    <property type="molecule type" value="Genomic_DNA"/>
</dbReference>
<dbReference type="AlphaFoldDB" id="A0AAV3RUS4"/>